<dbReference type="AlphaFoldDB" id="A0A2S9QQM7"/>
<evidence type="ECO:0000256" key="1">
    <source>
        <dbReference type="SAM" id="MobiDB-lite"/>
    </source>
</evidence>
<dbReference type="Proteomes" id="UP000238650">
    <property type="component" value="Unassembled WGS sequence"/>
</dbReference>
<organism evidence="2 3">
    <name type="scientific">Leucobacter massiliensis</name>
    <dbReference type="NCBI Taxonomy" id="1686285"/>
    <lineage>
        <taxon>Bacteria</taxon>
        <taxon>Bacillati</taxon>
        <taxon>Actinomycetota</taxon>
        <taxon>Actinomycetes</taxon>
        <taxon>Micrococcales</taxon>
        <taxon>Microbacteriaceae</taxon>
        <taxon>Leucobacter</taxon>
    </lineage>
</organism>
<feature type="region of interest" description="Disordered" evidence="1">
    <location>
        <begin position="125"/>
        <end position="180"/>
    </location>
</feature>
<proteinExistence type="predicted"/>
<evidence type="ECO:0000313" key="3">
    <source>
        <dbReference type="Proteomes" id="UP000238650"/>
    </source>
</evidence>
<accession>A0A2S9QQM7</accession>
<dbReference type="RefSeq" id="WP_105804213.1">
    <property type="nucleotide sequence ID" value="NZ_MWZD01000013.1"/>
</dbReference>
<reference evidence="2 3" key="1">
    <citation type="journal article" date="2017" name="New Microbes New Infect">
        <title>Genome sequence of 'Leucobacter massiliensis' sp. nov. isolated from human pharynx after travel to the 2014 Hajj.</title>
        <authorList>
            <person name="Leangapichart T."/>
            <person name="Gautret P."/>
            <person name="Nguyen T.T."/>
            <person name="Armstrong N."/>
            <person name="Rolain J.M."/>
        </authorList>
    </citation>
    <scope>NUCLEOTIDE SEQUENCE [LARGE SCALE GENOMIC DNA]</scope>
    <source>
        <strain evidence="2 3">122RC15</strain>
    </source>
</reference>
<feature type="compositionally biased region" description="Basic and acidic residues" evidence="1">
    <location>
        <begin position="145"/>
        <end position="167"/>
    </location>
</feature>
<protein>
    <submittedName>
        <fullName evidence="2">Uncharacterized protein</fullName>
    </submittedName>
</protein>
<feature type="compositionally biased region" description="Polar residues" evidence="1">
    <location>
        <begin position="168"/>
        <end position="178"/>
    </location>
</feature>
<keyword evidence="3" id="KW-1185">Reference proteome</keyword>
<dbReference type="OrthoDB" id="9912857at2"/>
<dbReference type="EMBL" id="MWZD01000013">
    <property type="protein sequence ID" value="PRI11899.1"/>
    <property type="molecule type" value="Genomic_DNA"/>
</dbReference>
<sequence length="293" mass="31019">MTNTAERAPIPVAIPTVPFGPETSTRDSADAGYYREAARNIRYQAMRGNAFSGSHVTEAVAQLCDAVADALSSPGLLVGAPTEELRIDDDFLHIYWRDPVEGCWVAYRRVDCVGEEELPTNRLAAAGVAPQKPSPVASTPTVSDDSGHGGDDDRGGREDGPEDEGRSHQATVAGTPQEPSGCAVCHRADGHKMDCSLRATLSPDREKLIAEAREAAIEVDWYHTRGAELLREAADALAAPPEVDEAKLAELLASAANHEVLSSGGTLGAGVSAEGMSHLARDVAEWLRGDELS</sequence>
<gene>
    <name evidence="2" type="ORF">B4915_02140</name>
</gene>
<comment type="caution">
    <text evidence="2">The sequence shown here is derived from an EMBL/GenBank/DDBJ whole genome shotgun (WGS) entry which is preliminary data.</text>
</comment>
<evidence type="ECO:0000313" key="2">
    <source>
        <dbReference type="EMBL" id="PRI11899.1"/>
    </source>
</evidence>
<name>A0A2S9QQM7_9MICO</name>